<proteinExistence type="predicted"/>
<evidence type="ECO:0000313" key="1">
    <source>
        <dbReference type="EMBL" id="RUQ98212.1"/>
    </source>
</evidence>
<dbReference type="AlphaFoldDB" id="A0A3S0VE40"/>
<dbReference type="Proteomes" id="UP000274909">
    <property type="component" value="Unassembled WGS sequence"/>
</dbReference>
<evidence type="ECO:0000313" key="2">
    <source>
        <dbReference type="Proteomes" id="UP000274909"/>
    </source>
</evidence>
<sequence length="150" mass="16079">MHVIHYGLAHLRTADAVAIALVDYAEALSIGGRFAVAEIPTASENGAGTARLLIGPGIPLVSTALDRVSSMDVVFDRVAEPENIGSSSGTDDDLDPFTVRSAARRLADESARMRTPVTAHAFDSEMLDDFWELMHDDPDLSGWRGADQVN</sequence>
<comment type="caution">
    <text evidence="1">The sequence shown here is derived from an EMBL/GenBank/DDBJ whole genome shotgun (WGS) entry which is preliminary data.</text>
</comment>
<organism evidence="1 2">
    <name type="scientific">Labedella endophytica</name>
    <dbReference type="NCBI Taxonomy" id="1523160"/>
    <lineage>
        <taxon>Bacteria</taxon>
        <taxon>Bacillati</taxon>
        <taxon>Actinomycetota</taxon>
        <taxon>Actinomycetes</taxon>
        <taxon>Micrococcales</taxon>
        <taxon>Microbacteriaceae</taxon>
        <taxon>Labedella</taxon>
    </lineage>
</organism>
<dbReference type="OrthoDB" id="5119511at2"/>
<name>A0A3S0VE40_9MICO</name>
<reference evidence="1 2" key="1">
    <citation type="submission" date="2018-12" db="EMBL/GenBank/DDBJ databases">
        <authorList>
            <person name="Li F."/>
        </authorList>
    </citation>
    <scope>NUCLEOTIDE SEQUENCE [LARGE SCALE GENOMIC DNA]</scope>
    <source>
        <strain evidence="1 2">EGI 6500705</strain>
    </source>
</reference>
<gene>
    <name evidence="1" type="ORF">ELQ94_14435</name>
</gene>
<dbReference type="EMBL" id="RZGZ01000004">
    <property type="protein sequence ID" value="RUQ98212.1"/>
    <property type="molecule type" value="Genomic_DNA"/>
</dbReference>
<protein>
    <submittedName>
        <fullName evidence="1">Uncharacterized protein</fullName>
    </submittedName>
</protein>
<keyword evidence="2" id="KW-1185">Reference proteome</keyword>
<accession>A0A3S0VE40</accession>
<dbReference type="RefSeq" id="WP_127051065.1">
    <property type="nucleotide sequence ID" value="NZ_RZGZ01000004.1"/>
</dbReference>